<dbReference type="InterPro" id="IPR010022">
    <property type="entry name" value="XkdX"/>
</dbReference>
<proteinExistence type="predicted"/>
<accession>A0ABT4DYW4</accession>
<dbReference type="EMBL" id="JAMDLW010000020">
    <property type="protein sequence ID" value="MCY9521161.1"/>
    <property type="molecule type" value="Genomic_DNA"/>
</dbReference>
<organism evidence="1 2">
    <name type="scientific">Paenibacillus apiarius</name>
    <dbReference type="NCBI Taxonomy" id="46240"/>
    <lineage>
        <taxon>Bacteria</taxon>
        <taxon>Bacillati</taxon>
        <taxon>Bacillota</taxon>
        <taxon>Bacilli</taxon>
        <taxon>Bacillales</taxon>
        <taxon>Paenibacillaceae</taxon>
        <taxon>Paenibacillus</taxon>
    </lineage>
</organism>
<dbReference type="Pfam" id="PF09693">
    <property type="entry name" value="Phage_XkdX"/>
    <property type="match status" value="1"/>
</dbReference>
<reference evidence="1 2" key="1">
    <citation type="submission" date="2022-05" db="EMBL/GenBank/DDBJ databases">
        <title>Genome Sequencing of Bee-Associated Microbes.</title>
        <authorList>
            <person name="Dunlap C."/>
        </authorList>
    </citation>
    <scope>NUCLEOTIDE SEQUENCE [LARGE SCALE GENOMIC DNA]</scope>
    <source>
        <strain evidence="1 2">NRRL NRS-1438</strain>
    </source>
</reference>
<gene>
    <name evidence="1" type="ORF">M5X09_16035</name>
</gene>
<evidence type="ECO:0000313" key="1">
    <source>
        <dbReference type="EMBL" id="MCY9521161.1"/>
    </source>
</evidence>
<dbReference type="Proteomes" id="UP001207626">
    <property type="component" value="Unassembled WGS sequence"/>
</dbReference>
<name>A0ABT4DYW4_9BACL</name>
<comment type="caution">
    <text evidence="1">The sequence shown here is derived from an EMBL/GenBank/DDBJ whole genome shotgun (WGS) entry which is preliminary data.</text>
</comment>
<protein>
    <submittedName>
        <fullName evidence="1">XkdX family protein</fullName>
    </submittedName>
</protein>
<sequence>MGIYKKDRNDSLYVGKFCEFNKLSTEQYKEITGEQYPV</sequence>
<evidence type="ECO:0000313" key="2">
    <source>
        <dbReference type="Proteomes" id="UP001207626"/>
    </source>
</evidence>
<keyword evidence="2" id="KW-1185">Reference proteome</keyword>